<sequence length="125" mass="14023">MTGRSAIQRRHIIELAYKPIRFFQVTFNNSPLIGRQGHGLQIMSDGRFTFQSLRSGTGFGNIKIAASTRHSMRVPPAIRLQGSRRSSQVTEQRQPFLNVRIAVKHVLIRGSRGHGRSPRTSTESA</sequence>
<protein>
    <submittedName>
        <fullName evidence="1">Uncharacterized protein</fullName>
    </submittedName>
</protein>
<name>A0A3M5TH31_9PSED</name>
<evidence type="ECO:0000313" key="2">
    <source>
        <dbReference type="Proteomes" id="UP000281350"/>
    </source>
</evidence>
<gene>
    <name evidence="1" type="ORF">ALQ36_103036</name>
</gene>
<evidence type="ECO:0000313" key="1">
    <source>
        <dbReference type="EMBL" id="RMO75226.1"/>
    </source>
</evidence>
<organism evidence="1 2">
    <name type="scientific">Pseudomonas syringae pv. primulae</name>
    <dbReference type="NCBI Taxonomy" id="251707"/>
    <lineage>
        <taxon>Bacteria</taxon>
        <taxon>Pseudomonadati</taxon>
        <taxon>Pseudomonadota</taxon>
        <taxon>Gammaproteobacteria</taxon>
        <taxon>Pseudomonadales</taxon>
        <taxon>Pseudomonadaceae</taxon>
        <taxon>Pseudomonas</taxon>
    </lineage>
</organism>
<proteinExistence type="predicted"/>
<dbReference type="AlphaFoldDB" id="A0A3M5TH31"/>
<dbReference type="Proteomes" id="UP000281350">
    <property type="component" value="Unassembled WGS sequence"/>
</dbReference>
<reference evidence="1 2" key="1">
    <citation type="submission" date="2018-08" db="EMBL/GenBank/DDBJ databases">
        <title>Recombination of ecologically and evolutionarily significant loci maintains genetic cohesion in the Pseudomonas syringae species complex.</title>
        <authorList>
            <person name="Dillon M."/>
            <person name="Thakur S."/>
            <person name="Almeida R.N.D."/>
            <person name="Weir B.S."/>
            <person name="Guttman D.S."/>
        </authorList>
    </citation>
    <scope>NUCLEOTIDE SEQUENCE [LARGE SCALE GENOMIC DNA]</scope>
    <source>
        <strain evidence="1 2">ICMP 2732</strain>
    </source>
</reference>
<dbReference type="EMBL" id="RBPY01000126">
    <property type="protein sequence ID" value="RMO75226.1"/>
    <property type="molecule type" value="Genomic_DNA"/>
</dbReference>
<comment type="caution">
    <text evidence="1">The sequence shown here is derived from an EMBL/GenBank/DDBJ whole genome shotgun (WGS) entry which is preliminary data.</text>
</comment>
<accession>A0A3M5TH31</accession>